<dbReference type="InterPro" id="IPR017441">
    <property type="entry name" value="Protein_kinase_ATP_BS"/>
</dbReference>
<keyword evidence="9" id="KW-0723">Serine/threonine-protein kinase</keyword>
<evidence type="ECO:0000313" key="9">
    <source>
        <dbReference type="EMBL" id="KAK6953398.1"/>
    </source>
</evidence>
<dbReference type="PANTHER" id="PTHR47448">
    <property type="entry name" value="DUAL SPECIFICITY MITOGEN-ACTIVATED PROTEIN KINASE KINASE DSOR1-LIKE PROTEIN"/>
    <property type="match status" value="1"/>
</dbReference>
<evidence type="ECO:0000256" key="5">
    <source>
        <dbReference type="ARBA" id="ARBA00038035"/>
    </source>
</evidence>
<protein>
    <submittedName>
        <fullName evidence="9">Serine/threonine protein kinase</fullName>
    </submittedName>
</protein>
<organism evidence="9 10">
    <name type="scientific">Daldinia eschscholtzii</name>
    <dbReference type="NCBI Taxonomy" id="292717"/>
    <lineage>
        <taxon>Eukaryota</taxon>
        <taxon>Fungi</taxon>
        <taxon>Dikarya</taxon>
        <taxon>Ascomycota</taxon>
        <taxon>Pezizomycotina</taxon>
        <taxon>Sordariomycetes</taxon>
        <taxon>Xylariomycetidae</taxon>
        <taxon>Xylariales</taxon>
        <taxon>Hypoxylaceae</taxon>
        <taxon>Daldinia</taxon>
    </lineage>
</organism>
<dbReference type="PROSITE" id="PS00107">
    <property type="entry name" value="PROTEIN_KINASE_ATP"/>
    <property type="match status" value="1"/>
</dbReference>
<dbReference type="AlphaFoldDB" id="A0AAX6ML77"/>
<evidence type="ECO:0000313" key="10">
    <source>
        <dbReference type="Proteomes" id="UP001369815"/>
    </source>
</evidence>
<keyword evidence="4 6" id="KW-0067">ATP-binding</keyword>
<dbReference type="PROSITE" id="PS00108">
    <property type="entry name" value="PROTEIN_KINASE_ST"/>
    <property type="match status" value="1"/>
</dbReference>
<evidence type="ECO:0000259" key="8">
    <source>
        <dbReference type="PROSITE" id="PS50011"/>
    </source>
</evidence>
<dbReference type="GO" id="GO:0004674">
    <property type="term" value="F:protein serine/threonine kinase activity"/>
    <property type="evidence" value="ECO:0007669"/>
    <property type="project" value="UniProtKB-KW"/>
</dbReference>
<evidence type="ECO:0000256" key="1">
    <source>
        <dbReference type="ARBA" id="ARBA00022679"/>
    </source>
</evidence>
<sequence>MPDHENPQASEPVIQNTSSTAALEAAVSTPPPAPTPIPIMSSSPAPLRPALAGGRPSGGRTPRLGLAIPPSPNVKPVGAPGVPSRPQLTVHVATPMGSTVAPYEQHRPTIQPGQSASGGSESSAAHSRSGSFGPLDGRASNPTSAGSQFSALSFASQYGIGSRPQGTPDPISAVGSIYSERSEGGIGMERDASMQGLEDSFDKLTLEKARTADVEELDDNGWRIASAENRIIELGSLGEGAGGAVTRCKLKGGKTVFALKVITTNPDPDVKKQIFREINFNKECASEHICRYYGVFGDPATATISIAMEFCEGGSLDSIYKEVKRLGGRTGEKVLGKIAEGVLRGLTYLHSKKIIHRDIKPSNILLCRNGEVKLCDFGVSGDFGTKGEANTFIGTSYYMAPERITGQSYTITSDVWSTGVTLLEVAQHRFPFPADGTEMQPKAGLIDLLTYIVRQPIPKLKDEPDANIFWSDSFKYFIECCLEKEPTRRASPWRMLEHPWMVEMRTKRHKALKDHHGEVTRLQKLAKLKDMFGSLRVSPPDPNIASDNSNPLFSDSDLLTTRMPGITQANEVISITN</sequence>
<dbReference type="Gene3D" id="3.30.200.20">
    <property type="entry name" value="Phosphorylase Kinase, domain 1"/>
    <property type="match status" value="1"/>
</dbReference>
<evidence type="ECO:0000256" key="4">
    <source>
        <dbReference type="ARBA" id="ARBA00022840"/>
    </source>
</evidence>
<accession>A0AAX6ML77</accession>
<feature type="region of interest" description="Disordered" evidence="7">
    <location>
        <begin position="1"/>
        <end position="87"/>
    </location>
</feature>
<dbReference type="InterPro" id="IPR008271">
    <property type="entry name" value="Ser/Thr_kinase_AS"/>
</dbReference>
<dbReference type="Proteomes" id="UP001369815">
    <property type="component" value="Unassembled WGS sequence"/>
</dbReference>
<comment type="similarity">
    <text evidence="5">Belongs to the protein kinase superfamily. STE Ser/Thr protein kinase family. MAP kinase kinase subfamily.</text>
</comment>
<feature type="compositionally biased region" description="Low complexity" evidence="7">
    <location>
        <begin position="113"/>
        <end position="133"/>
    </location>
</feature>
<feature type="domain" description="Protein kinase" evidence="8">
    <location>
        <begin position="231"/>
        <end position="501"/>
    </location>
</feature>
<gene>
    <name evidence="9" type="primary">MKK2</name>
    <name evidence="9" type="ORF">Daesc_005702</name>
</gene>
<dbReference type="InterPro" id="IPR000719">
    <property type="entry name" value="Prot_kinase_dom"/>
</dbReference>
<reference evidence="9 10" key="1">
    <citation type="journal article" date="2024" name="Front Chem Biol">
        <title>Unveiling the potential of Daldinia eschscholtzii MFLUCC 19-0629 through bioactivity and bioinformatics studies for enhanced sustainable agriculture production.</title>
        <authorList>
            <person name="Brooks S."/>
            <person name="Weaver J.A."/>
            <person name="Klomchit A."/>
            <person name="Alharthi S.A."/>
            <person name="Onlamun T."/>
            <person name="Nurani R."/>
            <person name="Vong T.K."/>
            <person name="Alberti F."/>
            <person name="Greco C."/>
        </authorList>
    </citation>
    <scope>NUCLEOTIDE SEQUENCE [LARGE SCALE GENOMIC DNA]</scope>
    <source>
        <strain evidence="9">MFLUCC 19-0629</strain>
    </source>
</reference>
<dbReference type="FunFam" id="3.30.200.20:FF:000294">
    <property type="entry name" value="Map kinase kinase"/>
    <property type="match status" value="1"/>
</dbReference>
<keyword evidence="2 6" id="KW-0547">Nucleotide-binding</keyword>
<dbReference type="GO" id="GO:0000165">
    <property type="term" value="P:MAPK cascade"/>
    <property type="evidence" value="ECO:0007669"/>
    <property type="project" value="UniProtKB-ARBA"/>
</dbReference>
<dbReference type="InterPro" id="IPR011009">
    <property type="entry name" value="Kinase-like_dom_sf"/>
</dbReference>
<dbReference type="EMBL" id="JBANMG010000005">
    <property type="protein sequence ID" value="KAK6953398.1"/>
    <property type="molecule type" value="Genomic_DNA"/>
</dbReference>
<dbReference type="InterPro" id="IPR050915">
    <property type="entry name" value="MAP_kinase_kinase"/>
</dbReference>
<proteinExistence type="inferred from homology"/>
<keyword evidence="10" id="KW-1185">Reference proteome</keyword>
<evidence type="ECO:0000256" key="2">
    <source>
        <dbReference type="ARBA" id="ARBA00022741"/>
    </source>
</evidence>
<dbReference type="FunFam" id="1.10.510.10:FF:000263">
    <property type="entry name" value="MAP kinase skh1/pek1"/>
    <property type="match status" value="1"/>
</dbReference>
<evidence type="ECO:0000256" key="3">
    <source>
        <dbReference type="ARBA" id="ARBA00022777"/>
    </source>
</evidence>
<feature type="compositionally biased region" description="Polar residues" evidence="7">
    <location>
        <begin position="7"/>
        <end position="21"/>
    </location>
</feature>
<name>A0AAX6ML77_9PEZI</name>
<dbReference type="SUPFAM" id="SSF56112">
    <property type="entry name" value="Protein kinase-like (PK-like)"/>
    <property type="match status" value="1"/>
</dbReference>
<evidence type="ECO:0000256" key="7">
    <source>
        <dbReference type="SAM" id="MobiDB-lite"/>
    </source>
</evidence>
<dbReference type="GO" id="GO:0005524">
    <property type="term" value="F:ATP binding"/>
    <property type="evidence" value="ECO:0007669"/>
    <property type="project" value="UniProtKB-UniRule"/>
</dbReference>
<feature type="region of interest" description="Disordered" evidence="7">
    <location>
        <begin position="103"/>
        <end position="146"/>
    </location>
</feature>
<dbReference type="Gene3D" id="1.10.510.10">
    <property type="entry name" value="Transferase(Phosphotransferase) domain 1"/>
    <property type="match status" value="1"/>
</dbReference>
<dbReference type="Pfam" id="PF00069">
    <property type="entry name" value="Pkinase"/>
    <property type="match status" value="1"/>
</dbReference>
<keyword evidence="3 9" id="KW-0418">Kinase</keyword>
<dbReference type="PROSITE" id="PS50011">
    <property type="entry name" value="PROTEIN_KINASE_DOM"/>
    <property type="match status" value="1"/>
</dbReference>
<comment type="caution">
    <text evidence="9">The sequence shown here is derived from an EMBL/GenBank/DDBJ whole genome shotgun (WGS) entry which is preliminary data.</text>
</comment>
<dbReference type="SMART" id="SM00220">
    <property type="entry name" value="S_TKc"/>
    <property type="match status" value="1"/>
</dbReference>
<feature type="binding site" evidence="6">
    <location>
        <position position="260"/>
    </location>
    <ligand>
        <name>ATP</name>
        <dbReference type="ChEBI" id="CHEBI:30616"/>
    </ligand>
</feature>
<evidence type="ECO:0000256" key="6">
    <source>
        <dbReference type="PROSITE-ProRule" id="PRU10141"/>
    </source>
</evidence>
<keyword evidence="1" id="KW-0808">Transferase</keyword>
<dbReference type="PANTHER" id="PTHR47448:SF5">
    <property type="entry name" value="MITOGEN-ACTIVATED PROTEIN KINASE KINAE MKK2"/>
    <property type="match status" value="1"/>
</dbReference>